<dbReference type="Gene3D" id="3.30.60.20">
    <property type="match status" value="1"/>
</dbReference>
<evidence type="ECO:0000256" key="7">
    <source>
        <dbReference type="ARBA" id="ARBA00022777"/>
    </source>
</evidence>
<dbReference type="AlphaFoldDB" id="A0AAW1P1N8"/>
<proteinExistence type="inferred from homology"/>
<evidence type="ECO:0000256" key="4">
    <source>
        <dbReference type="ARBA" id="ARBA00022679"/>
    </source>
</evidence>
<dbReference type="PIRSF" id="PIRSF035805">
    <property type="entry name" value="TK_cell"/>
    <property type="match status" value="1"/>
</dbReference>
<keyword evidence="8" id="KW-0862">Zinc</keyword>
<dbReference type="GO" id="GO:0046872">
    <property type="term" value="F:metal ion binding"/>
    <property type="evidence" value="ECO:0007669"/>
    <property type="project" value="UniProtKB-KW"/>
</dbReference>
<keyword evidence="7 13" id="KW-0418">Kinase</keyword>
<dbReference type="InterPro" id="IPR027417">
    <property type="entry name" value="P-loop_NTPase"/>
</dbReference>
<evidence type="ECO:0000256" key="11">
    <source>
        <dbReference type="PIRSR" id="PIRSR035805-1"/>
    </source>
</evidence>
<keyword evidence="9 13" id="KW-0067">ATP-binding</keyword>
<evidence type="ECO:0000256" key="12">
    <source>
        <dbReference type="PIRSR" id="PIRSR035805-2"/>
    </source>
</evidence>
<evidence type="ECO:0000256" key="8">
    <source>
        <dbReference type="ARBA" id="ARBA00022833"/>
    </source>
</evidence>
<keyword evidence="16" id="KW-1185">Reference proteome</keyword>
<dbReference type="GO" id="GO:0005524">
    <property type="term" value="F:ATP binding"/>
    <property type="evidence" value="ECO:0007669"/>
    <property type="project" value="UniProtKB-KW"/>
</dbReference>
<dbReference type="PROSITE" id="PS00603">
    <property type="entry name" value="TK_CELLULAR_TYPE"/>
    <property type="match status" value="1"/>
</dbReference>
<accession>A0AAW1P1N8</accession>
<feature type="active site" description="Proton acceptor" evidence="11">
    <location>
        <position position="102"/>
    </location>
</feature>
<dbReference type="PANTHER" id="PTHR11441:SF0">
    <property type="entry name" value="THYMIDINE KINASE, CYTOSOLIC"/>
    <property type="match status" value="1"/>
</dbReference>
<reference evidence="15 16" key="1">
    <citation type="journal article" date="2024" name="Nat. Commun.">
        <title>Phylogenomics reveals the evolutionary origins of lichenization in chlorophyte algae.</title>
        <authorList>
            <person name="Puginier C."/>
            <person name="Libourel C."/>
            <person name="Otte J."/>
            <person name="Skaloud P."/>
            <person name="Haon M."/>
            <person name="Grisel S."/>
            <person name="Petersen M."/>
            <person name="Berrin J.G."/>
            <person name="Delaux P.M."/>
            <person name="Dal Grande F."/>
            <person name="Keller J."/>
        </authorList>
    </citation>
    <scope>NUCLEOTIDE SEQUENCE [LARGE SCALE GENOMIC DNA]</scope>
    <source>
        <strain evidence="15 16">SAG 2036</strain>
    </source>
</reference>
<comment type="caution">
    <text evidence="15">The sequence shown here is derived from an EMBL/GenBank/DDBJ whole genome shotgun (WGS) entry which is preliminary data.</text>
</comment>
<evidence type="ECO:0000256" key="3">
    <source>
        <dbReference type="ARBA" id="ARBA00022634"/>
    </source>
</evidence>
<dbReference type="InterPro" id="IPR001267">
    <property type="entry name" value="Thymidine_kinase"/>
</dbReference>
<protein>
    <recommendedName>
        <fullName evidence="2 13">Thymidine kinase</fullName>
        <ecNumber evidence="2 13">2.7.1.21</ecNumber>
    </recommendedName>
</protein>
<dbReference type="GO" id="GO:0046104">
    <property type="term" value="P:thymidine metabolic process"/>
    <property type="evidence" value="ECO:0007669"/>
    <property type="project" value="TreeGrafter"/>
</dbReference>
<dbReference type="EC" id="2.7.1.21" evidence="2 13"/>
<dbReference type="Pfam" id="PF00265">
    <property type="entry name" value="TK"/>
    <property type="match status" value="1"/>
</dbReference>
<organism evidence="15 16">
    <name type="scientific">Symbiochloris irregularis</name>
    <dbReference type="NCBI Taxonomy" id="706552"/>
    <lineage>
        <taxon>Eukaryota</taxon>
        <taxon>Viridiplantae</taxon>
        <taxon>Chlorophyta</taxon>
        <taxon>core chlorophytes</taxon>
        <taxon>Trebouxiophyceae</taxon>
        <taxon>Trebouxiales</taxon>
        <taxon>Trebouxiaceae</taxon>
        <taxon>Symbiochloris</taxon>
    </lineage>
</organism>
<dbReference type="EMBL" id="JALJOQ010000072">
    <property type="protein sequence ID" value="KAK9802022.1"/>
    <property type="molecule type" value="Genomic_DNA"/>
</dbReference>
<comment type="similarity">
    <text evidence="1 14">Belongs to the thymidine kinase family.</text>
</comment>
<dbReference type="SUPFAM" id="SSF57716">
    <property type="entry name" value="Glucocorticoid receptor-like (DNA-binding domain)"/>
    <property type="match status" value="1"/>
</dbReference>
<evidence type="ECO:0000313" key="15">
    <source>
        <dbReference type="EMBL" id="KAK9802022.1"/>
    </source>
</evidence>
<keyword evidence="4 13" id="KW-0808">Transferase</keyword>
<dbReference type="Gene3D" id="3.40.50.300">
    <property type="entry name" value="P-loop containing nucleotide triphosphate hydrolases"/>
    <property type="match status" value="1"/>
</dbReference>
<gene>
    <name evidence="15" type="ORF">WJX73_002313</name>
</gene>
<evidence type="ECO:0000256" key="1">
    <source>
        <dbReference type="ARBA" id="ARBA00007587"/>
    </source>
</evidence>
<name>A0AAW1P1N8_9CHLO</name>
<evidence type="ECO:0000313" key="16">
    <source>
        <dbReference type="Proteomes" id="UP001465755"/>
    </source>
</evidence>
<evidence type="ECO:0000256" key="6">
    <source>
        <dbReference type="ARBA" id="ARBA00022741"/>
    </source>
</evidence>
<evidence type="ECO:0000256" key="9">
    <source>
        <dbReference type="ARBA" id="ARBA00022840"/>
    </source>
</evidence>
<dbReference type="PANTHER" id="PTHR11441">
    <property type="entry name" value="THYMIDINE KINASE"/>
    <property type="match status" value="1"/>
</dbReference>
<evidence type="ECO:0000256" key="14">
    <source>
        <dbReference type="RuleBase" id="RU004165"/>
    </source>
</evidence>
<dbReference type="GO" id="GO:0004797">
    <property type="term" value="F:thymidine kinase activity"/>
    <property type="evidence" value="ECO:0007669"/>
    <property type="project" value="UniProtKB-EC"/>
</dbReference>
<sequence>MAATATGIDGVAQAPPSAQGGEIQLILGPMFSGKTTELLRRVRRYKAAARKCFLVSYQGDTRYGSAHTVTTHDQVELPSHPVSRCEEVDNAAWHHDVIAIDEGQFLPDLVEHCERWANRGLLVIVAALNGTFQRQPFPVVVGLLPLAESITKLSAVCMTCHKEAAFTWRTAPATQVEMVGGADSYKALCRGCYARAQEASIAAAASTAAAASISSPAPSHMTR</sequence>
<dbReference type="GO" id="GO:0071897">
    <property type="term" value="P:DNA biosynthetic process"/>
    <property type="evidence" value="ECO:0007669"/>
    <property type="project" value="UniProtKB-KW"/>
</dbReference>
<dbReference type="GO" id="GO:0042802">
    <property type="term" value="F:identical protein binding"/>
    <property type="evidence" value="ECO:0007669"/>
    <property type="project" value="UniProtKB-ARBA"/>
</dbReference>
<dbReference type="InterPro" id="IPR020633">
    <property type="entry name" value="Thymidine_kinase_CS"/>
</dbReference>
<evidence type="ECO:0000256" key="2">
    <source>
        <dbReference type="ARBA" id="ARBA00012118"/>
    </source>
</evidence>
<keyword evidence="3 13" id="KW-0237">DNA synthesis</keyword>
<dbReference type="Proteomes" id="UP001465755">
    <property type="component" value="Unassembled WGS sequence"/>
</dbReference>
<evidence type="ECO:0000256" key="13">
    <source>
        <dbReference type="RuleBase" id="RU000544"/>
    </source>
</evidence>
<dbReference type="SUPFAM" id="SSF52540">
    <property type="entry name" value="P-loop containing nucleoside triphosphate hydrolases"/>
    <property type="match status" value="1"/>
</dbReference>
<feature type="binding site" evidence="12">
    <location>
        <position position="185"/>
    </location>
    <ligand>
        <name>substrate</name>
    </ligand>
</feature>
<dbReference type="FunFam" id="3.40.50.300:FF:001270">
    <property type="entry name" value="Thymidine kinase"/>
    <property type="match status" value="1"/>
</dbReference>
<evidence type="ECO:0000256" key="5">
    <source>
        <dbReference type="ARBA" id="ARBA00022723"/>
    </source>
</evidence>
<evidence type="ECO:0000256" key="10">
    <source>
        <dbReference type="ARBA" id="ARBA00048254"/>
    </source>
</evidence>
<keyword evidence="5" id="KW-0479">Metal-binding</keyword>
<keyword evidence="6 13" id="KW-0547">Nucleotide-binding</keyword>
<comment type="catalytic activity">
    <reaction evidence="10 13">
        <text>thymidine + ATP = dTMP + ADP + H(+)</text>
        <dbReference type="Rhea" id="RHEA:19129"/>
        <dbReference type="ChEBI" id="CHEBI:15378"/>
        <dbReference type="ChEBI" id="CHEBI:17748"/>
        <dbReference type="ChEBI" id="CHEBI:30616"/>
        <dbReference type="ChEBI" id="CHEBI:63528"/>
        <dbReference type="ChEBI" id="CHEBI:456216"/>
        <dbReference type="EC" id="2.7.1.21"/>
    </reaction>
</comment>